<dbReference type="Proteomes" id="UP000264146">
    <property type="component" value="Chromosome"/>
</dbReference>
<reference evidence="1 3" key="2">
    <citation type="submission" date="2020-11" db="EMBL/GenBank/DDBJ databases">
        <authorList>
            <consortium name="Pathogen Informatics"/>
        </authorList>
    </citation>
    <scope>NUCLEOTIDE SEQUENCE [LARGE SCALE GENOMIC DNA]</scope>
    <source>
        <strain evidence="1 3">NCTC12218</strain>
    </source>
</reference>
<proteinExistence type="predicted"/>
<protein>
    <submittedName>
        <fullName evidence="2">Uncharacterized protein</fullName>
    </submittedName>
</protein>
<gene>
    <name evidence="2" type="ORF">NCTC12218_00162</name>
</gene>
<dbReference type="AlphaFoldDB" id="A0A7Z7QMR5"/>
<accession>A0A7Z7QMR5</accession>
<dbReference type="EMBL" id="LR962863">
    <property type="protein sequence ID" value="CAD7358581.1"/>
    <property type="molecule type" value="Genomic_DNA"/>
</dbReference>
<name>A0A7Z7QMR5_STASC</name>
<organism evidence="2">
    <name type="scientific">Staphylococcus schleiferi</name>
    <dbReference type="NCBI Taxonomy" id="1295"/>
    <lineage>
        <taxon>Bacteria</taxon>
        <taxon>Bacillati</taxon>
        <taxon>Bacillota</taxon>
        <taxon>Bacilli</taxon>
        <taxon>Bacillales</taxon>
        <taxon>Staphylococcaceae</taxon>
        <taxon>Staphylococcus</taxon>
    </lineage>
</organism>
<sequence>MGIQIDKLVYKFVEGVLKLSIVLNVIREVVGHVT</sequence>
<dbReference type="EMBL" id="UHEF01000001">
    <property type="protein sequence ID" value="SUM86121.1"/>
    <property type="molecule type" value="Genomic_DNA"/>
</dbReference>
<evidence type="ECO:0000313" key="2">
    <source>
        <dbReference type="EMBL" id="SUM86121.1"/>
    </source>
</evidence>
<evidence type="ECO:0000313" key="3">
    <source>
        <dbReference type="Proteomes" id="UP000264146"/>
    </source>
</evidence>
<reference evidence="2" key="1">
    <citation type="submission" date="2018-06" db="EMBL/GenBank/DDBJ databases">
        <authorList>
            <consortium name="Pathogen Informatics"/>
            <person name="Doyle S."/>
        </authorList>
    </citation>
    <scope>NUCLEOTIDE SEQUENCE [LARGE SCALE GENOMIC DNA]</scope>
    <source>
        <strain evidence="2">NCTC12218</strain>
    </source>
</reference>
<evidence type="ECO:0000313" key="1">
    <source>
        <dbReference type="EMBL" id="CAD7358581.1"/>
    </source>
</evidence>